<dbReference type="OrthoDB" id="195735at2"/>
<dbReference type="Proteomes" id="UP000281028">
    <property type="component" value="Unassembled WGS sequence"/>
</dbReference>
<dbReference type="GO" id="GO:0015035">
    <property type="term" value="F:protein-disulfide reductase activity"/>
    <property type="evidence" value="ECO:0007669"/>
    <property type="project" value="TreeGrafter"/>
</dbReference>
<sequence>MKKIVWTLLLSLAVAIPATQAQVTATTSATAAHDLEHIYNPAANAKADIAAAVKKAAAEKKHVLLQIGGNWCIWCKRLYKFVADDADLKAAADKNYVVYHLNYSKENKNLPILKELGYPQRFGFPVLVILDAQGNRLHTQNSGLLESADSYDKKKLMEFFKQWSPAALLPANYINE</sequence>
<protein>
    <submittedName>
        <fullName evidence="1">DUF255 domain-containing protein</fullName>
    </submittedName>
</protein>
<dbReference type="PANTHER" id="PTHR32234">
    <property type="entry name" value="THIOL:DISULFIDE INTERCHANGE PROTEIN DSBD"/>
    <property type="match status" value="1"/>
</dbReference>
<dbReference type="EMBL" id="RIAR02000001">
    <property type="protein sequence ID" value="NSL90035.1"/>
    <property type="molecule type" value="Genomic_DNA"/>
</dbReference>
<reference evidence="1" key="1">
    <citation type="submission" date="2020-05" db="EMBL/GenBank/DDBJ databases">
        <title>Chitinophaga laudate sp. nov., isolated from a tropical peat swamp.</title>
        <authorList>
            <person name="Goh C.B.S."/>
            <person name="Lee M.S."/>
            <person name="Parimannan S."/>
            <person name="Pasbakhsh P."/>
            <person name="Yule C.M."/>
            <person name="Rajandas H."/>
            <person name="Loke S."/>
            <person name="Croft L."/>
            <person name="Tan J.B.L."/>
        </authorList>
    </citation>
    <scope>NUCLEOTIDE SEQUENCE</scope>
    <source>
        <strain evidence="1">Mgbs1</strain>
    </source>
</reference>
<dbReference type="PANTHER" id="PTHR32234:SF0">
    <property type="entry name" value="THIOL:DISULFIDE INTERCHANGE PROTEIN DSBD"/>
    <property type="match status" value="1"/>
</dbReference>
<evidence type="ECO:0000313" key="1">
    <source>
        <dbReference type="EMBL" id="NSL90035.1"/>
    </source>
</evidence>
<dbReference type="AlphaFoldDB" id="A0A433WIC8"/>
<name>A0A433WIC8_9BACT</name>
<keyword evidence="2" id="KW-1185">Reference proteome</keyword>
<evidence type="ECO:0000313" key="2">
    <source>
        <dbReference type="Proteomes" id="UP000281028"/>
    </source>
</evidence>
<dbReference type="Pfam" id="PF13899">
    <property type="entry name" value="Thioredoxin_7"/>
    <property type="match status" value="1"/>
</dbReference>
<proteinExistence type="predicted"/>
<dbReference type="InterPro" id="IPR036249">
    <property type="entry name" value="Thioredoxin-like_sf"/>
</dbReference>
<dbReference type="GO" id="GO:0045454">
    <property type="term" value="P:cell redox homeostasis"/>
    <property type="evidence" value="ECO:0007669"/>
    <property type="project" value="TreeGrafter"/>
</dbReference>
<comment type="caution">
    <text evidence="1">The sequence shown here is derived from an EMBL/GenBank/DDBJ whole genome shotgun (WGS) entry which is preliminary data.</text>
</comment>
<gene>
    <name evidence="1" type="ORF">ECE50_024570</name>
</gene>
<dbReference type="Gene3D" id="3.40.30.10">
    <property type="entry name" value="Glutaredoxin"/>
    <property type="match status" value="1"/>
</dbReference>
<organism evidence="1 2">
    <name type="scientific">Chitinophaga solisilvae</name>
    <dbReference type="NCBI Taxonomy" id="1233460"/>
    <lineage>
        <taxon>Bacteria</taxon>
        <taxon>Pseudomonadati</taxon>
        <taxon>Bacteroidota</taxon>
        <taxon>Chitinophagia</taxon>
        <taxon>Chitinophagales</taxon>
        <taxon>Chitinophagaceae</taxon>
        <taxon>Chitinophaga</taxon>
    </lineage>
</organism>
<dbReference type="SUPFAM" id="SSF52833">
    <property type="entry name" value="Thioredoxin-like"/>
    <property type="match status" value="1"/>
</dbReference>
<accession>A0A433WIC8</accession>